<dbReference type="InterPro" id="IPR018834">
    <property type="entry name" value="DNA/RNA-bd_Est1-type"/>
</dbReference>
<protein>
    <recommendedName>
        <fullName evidence="2">DNA/RNA-binding domain-containing protein</fullName>
    </recommendedName>
</protein>
<evidence type="ECO:0000313" key="3">
    <source>
        <dbReference type="EMBL" id="KAK4446082.1"/>
    </source>
</evidence>
<dbReference type="PANTHER" id="PTHR15696">
    <property type="entry name" value="SMG-7 SUPPRESSOR WITH MORPHOLOGICAL EFFECT ON GENITALIA PROTEIN 7"/>
    <property type="match status" value="1"/>
</dbReference>
<dbReference type="GO" id="GO:0005697">
    <property type="term" value="C:telomerase holoenzyme complex"/>
    <property type="evidence" value="ECO:0007669"/>
    <property type="project" value="TreeGrafter"/>
</dbReference>
<comment type="caution">
    <text evidence="3">The sequence shown here is derived from an EMBL/GenBank/DDBJ whole genome shotgun (WGS) entry which is preliminary data.</text>
</comment>
<gene>
    <name evidence="3" type="ORF">QBC34DRAFT_470166</name>
</gene>
<dbReference type="AlphaFoldDB" id="A0AAV9GDY7"/>
<dbReference type="GO" id="GO:0000184">
    <property type="term" value="P:nuclear-transcribed mRNA catabolic process, nonsense-mediated decay"/>
    <property type="evidence" value="ECO:0007669"/>
    <property type="project" value="TreeGrafter"/>
</dbReference>
<name>A0AAV9GDY7_9PEZI</name>
<reference evidence="3" key="2">
    <citation type="submission" date="2023-05" db="EMBL/GenBank/DDBJ databases">
        <authorList>
            <consortium name="Lawrence Berkeley National Laboratory"/>
            <person name="Steindorff A."/>
            <person name="Hensen N."/>
            <person name="Bonometti L."/>
            <person name="Westerberg I."/>
            <person name="Brannstrom I.O."/>
            <person name="Guillou S."/>
            <person name="Cros-Aarteil S."/>
            <person name="Calhoun S."/>
            <person name="Haridas S."/>
            <person name="Kuo A."/>
            <person name="Mondo S."/>
            <person name="Pangilinan J."/>
            <person name="Riley R."/>
            <person name="Labutti K."/>
            <person name="Andreopoulos B."/>
            <person name="Lipzen A."/>
            <person name="Chen C."/>
            <person name="Yanf M."/>
            <person name="Daum C."/>
            <person name="Ng V."/>
            <person name="Clum A."/>
            <person name="Ohm R."/>
            <person name="Martin F."/>
            <person name="Silar P."/>
            <person name="Natvig D."/>
            <person name="Lalanne C."/>
            <person name="Gautier V."/>
            <person name="Ament-Velasquez S.L."/>
            <person name="Kruys A."/>
            <person name="Hutchinson M.I."/>
            <person name="Powell A.J."/>
            <person name="Barry K."/>
            <person name="Miller A.N."/>
            <person name="Grigoriev I.V."/>
            <person name="Debuchy R."/>
            <person name="Gladieux P."/>
            <person name="Thoren M.H."/>
            <person name="Johannesson H."/>
        </authorList>
    </citation>
    <scope>NUCLEOTIDE SEQUENCE</scope>
    <source>
        <strain evidence="3">PSN243</strain>
    </source>
</reference>
<accession>A0AAV9GDY7</accession>
<dbReference type="EMBL" id="MU865959">
    <property type="protein sequence ID" value="KAK4446082.1"/>
    <property type="molecule type" value="Genomic_DNA"/>
</dbReference>
<feature type="region of interest" description="Disordered" evidence="1">
    <location>
        <begin position="1"/>
        <end position="65"/>
    </location>
</feature>
<feature type="compositionally biased region" description="Polar residues" evidence="1">
    <location>
        <begin position="54"/>
        <end position="65"/>
    </location>
</feature>
<feature type="compositionally biased region" description="Polar residues" evidence="1">
    <location>
        <begin position="1"/>
        <end position="31"/>
    </location>
</feature>
<reference evidence="3" key="1">
    <citation type="journal article" date="2023" name="Mol. Phylogenet. Evol.">
        <title>Genome-scale phylogeny and comparative genomics of the fungal order Sordariales.</title>
        <authorList>
            <person name="Hensen N."/>
            <person name="Bonometti L."/>
            <person name="Westerberg I."/>
            <person name="Brannstrom I.O."/>
            <person name="Guillou S."/>
            <person name="Cros-Aarteil S."/>
            <person name="Calhoun S."/>
            <person name="Haridas S."/>
            <person name="Kuo A."/>
            <person name="Mondo S."/>
            <person name="Pangilinan J."/>
            <person name="Riley R."/>
            <person name="LaButti K."/>
            <person name="Andreopoulos B."/>
            <person name="Lipzen A."/>
            <person name="Chen C."/>
            <person name="Yan M."/>
            <person name="Daum C."/>
            <person name="Ng V."/>
            <person name="Clum A."/>
            <person name="Steindorff A."/>
            <person name="Ohm R.A."/>
            <person name="Martin F."/>
            <person name="Silar P."/>
            <person name="Natvig D.O."/>
            <person name="Lalanne C."/>
            <person name="Gautier V."/>
            <person name="Ament-Velasquez S.L."/>
            <person name="Kruys A."/>
            <person name="Hutchinson M.I."/>
            <person name="Powell A.J."/>
            <person name="Barry K."/>
            <person name="Miller A.N."/>
            <person name="Grigoriev I.V."/>
            <person name="Debuchy R."/>
            <person name="Gladieux P."/>
            <person name="Hiltunen Thoren M."/>
            <person name="Johannesson H."/>
        </authorList>
    </citation>
    <scope>NUCLEOTIDE SEQUENCE</scope>
    <source>
        <strain evidence="3">PSN243</strain>
    </source>
</reference>
<sequence>MQKDANSTSLSLKQENSHTDSQSPKRSTQVTRQERNTEFSRVFHGKGRGPWSEDQATSRQTTHGHNNVVTDYEIEKIFKQPRTRPISQRQLAFEVKGIYAGLLIVENKCIEVISAQNALGDGANTKFNNEQWQALISWRRTLLYEYHDFFLATQHPSSSPAMRRLASKYAMPARMWHCLPASLEHMLTFIYLAYAMMALLYETVPAFKYTWIECLGDLARYRMAIEDDNVGDYEVWTEVSRGWYSKASDKAPTIGRLYHHQAILARPNAFQQLFYYGKSLCVTTPFLPTRDSIQTLFGPIMFEQRTTSIQHLFVLINAILFTGKMPERFESVLQDFTKTLDIHIRSTHRFQEQGYYIGITAFQQAKGINEPFGQAAAITEAETSNTTPASQEDAIKFAMATHAVIFKRTGDPNVLSYVLTTLVFMRYVIFFPEIEYLARRFPWNLASSLLYKIIDFPHSSKGADYRPLPEDYAMRGLPWADWYFPNDWFSNDKTEDEEKGLEAAAMEHERKIRILALAYQITRDSRYLRYDKDARQFIIPESGVEIKPDDTMRIDIILSN</sequence>
<evidence type="ECO:0000313" key="4">
    <source>
        <dbReference type="Proteomes" id="UP001321760"/>
    </source>
</evidence>
<feature type="domain" description="DNA/RNA-binding" evidence="2">
    <location>
        <begin position="241"/>
        <end position="346"/>
    </location>
</feature>
<dbReference type="InterPro" id="IPR045153">
    <property type="entry name" value="Est1/Ebs1-like"/>
</dbReference>
<dbReference type="FunFam" id="1.25.40.10:FF:000202">
    <property type="entry name" value="Unplaced genomic scaffold supercont1.7, whole genome shotgun sequence"/>
    <property type="match status" value="1"/>
</dbReference>
<keyword evidence="4" id="KW-1185">Reference proteome</keyword>
<dbReference type="Proteomes" id="UP001321760">
    <property type="component" value="Unassembled WGS sequence"/>
</dbReference>
<dbReference type="GO" id="GO:0042162">
    <property type="term" value="F:telomeric DNA binding"/>
    <property type="evidence" value="ECO:0007669"/>
    <property type="project" value="TreeGrafter"/>
</dbReference>
<dbReference type="SUPFAM" id="SSF48452">
    <property type="entry name" value="TPR-like"/>
    <property type="match status" value="1"/>
</dbReference>
<dbReference type="GO" id="GO:0070034">
    <property type="term" value="F:telomerase RNA binding"/>
    <property type="evidence" value="ECO:0007669"/>
    <property type="project" value="TreeGrafter"/>
</dbReference>
<dbReference type="Gene3D" id="1.25.40.10">
    <property type="entry name" value="Tetratricopeptide repeat domain"/>
    <property type="match status" value="1"/>
</dbReference>
<organism evidence="3 4">
    <name type="scientific">Podospora aff. communis PSN243</name>
    <dbReference type="NCBI Taxonomy" id="3040156"/>
    <lineage>
        <taxon>Eukaryota</taxon>
        <taxon>Fungi</taxon>
        <taxon>Dikarya</taxon>
        <taxon>Ascomycota</taxon>
        <taxon>Pezizomycotina</taxon>
        <taxon>Sordariomycetes</taxon>
        <taxon>Sordariomycetidae</taxon>
        <taxon>Sordariales</taxon>
        <taxon>Podosporaceae</taxon>
        <taxon>Podospora</taxon>
    </lineage>
</organism>
<dbReference type="Pfam" id="PF10373">
    <property type="entry name" value="EST1_DNA_bind"/>
    <property type="match status" value="1"/>
</dbReference>
<dbReference type="InterPro" id="IPR011990">
    <property type="entry name" value="TPR-like_helical_dom_sf"/>
</dbReference>
<proteinExistence type="predicted"/>
<dbReference type="PANTHER" id="PTHR15696:SF0">
    <property type="entry name" value="TELOMERASE-BINDING PROTEIN EST1A"/>
    <property type="match status" value="1"/>
</dbReference>
<evidence type="ECO:0000259" key="2">
    <source>
        <dbReference type="Pfam" id="PF10373"/>
    </source>
</evidence>
<evidence type="ECO:0000256" key="1">
    <source>
        <dbReference type="SAM" id="MobiDB-lite"/>
    </source>
</evidence>